<evidence type="ECO:0000313" key="10">
    <source>
        <dbReference type="Proteomes" id="UP000177610"/>
    </source>
</evidence>
<keyword evidence="4" id="KW-0808">Transferase</keyword>
<dbReference type="PANTHER" id="PTHR43711">
    <property type="entry name" value="TWO-COMPONENT HISTIDINE KINASE"/>
    <property type="match status" value="1"/>
</dbReference>
<dbReference type="InterPro" id="IPR050736">
    <property type="entry name" value="Sensor_HK_Regulatory"/>
</dbReference>
<dbReference type="Pfam" id="PF02518">
    <property type="entry name" value="HATPase_c"/>
    <property type="match status" value="1"/>
</dbReference>
<gene>
    <name evidence="9" type="ORF">A2717_02060</name>
</gene>
<dbReference type="PROSITE" id="PS50109">
    <property type="entry name" value="HIS_KIN"/>
    <property type="match status" value="1"/>
</dbReference>
<keyword evidence="6" id="KW-0902">Two-component regulatory system</keyword>
<dbReference type="Gene3D" id="3.30.565.10">
    <property type="entry name" value="Histidine kinase-like ATPase, C-terminal domain"/>
    <property type="match status" value="1"/>
</dbReference>
<dbReference type="InterPro" id="IPR000014">
    <property type="entry name" value="PAS"/>
</dbReference>
<evidence type="ECO:0000259" key="7">
    <source>
        <dbReference type="PROSITE" id="PS50109"/>
    </source>
</evidence>
<protein>
    <recommendedName>
        <fullName evidence="2">histidine kinase</fullName>
        <ecNumber evidence="2">2.7.13.3</ecNumber>
    </recommendedName>
</protein>
<dbReference type="SMART" id="SM00387">
    <property type="entry name" value="HATPase_c"/>
    <property type="match status" value="1"/>
</dbReference>
<dbReference type="CDD" id="cd00082">
    <property type="entry name" value="HisKA"/>
    <property type="match status" value="1"/>
</dbReference>
<evidence type="ECO:0000256" key="4">
    <source>
        <dbReference type="ARBA" id="ARBA00022679"/>
    </source>
</evidence>
<sequence>MHRILKRQVERTFEDVSKLTPEVKSLLDLVSNTYDHFDEDRKLLDRSLSLSSQEFLEKSKNLVEAKTKIEEIVHERTQELRKTQARLIASIESLSLGFLILDEKGKVFLGNRMFNEILGVSADNSVEQIDDQLGDKINLKSMFDDAITNRKTLSAKIPYGQKSLTVFVSPIALNPAKSIGAVLVIEDITKEQQIDRAKTEFVSMASHQLRTPLTIVKWHIEAMRLKLLNHPYERVIKKNLDHIDEGTKRMIALVKALLNASRVELGKMSVIPEPLDFLEQCKNVMEELTEEIKVKNLHVVETFDPNLPEMTADQNILTMIIQNLLTNSVKYTPPDGNILITANLAENNMILFKITDSGYGIPKEAQNKIYTKLFRADNVKLLKLGGTGLGLYITKAIVEAAGGKIWFESPAAMPAGVFNTTPEQPGTAFSVLLPIKWKPKEEGVSLTADDSDLLYT</sequence>
<evidence type="ECO:0000256" key="1">
    <source>
        <dbReference type="ARBA" id="ARBA00000085"/>
    </source>
</evidence>
<dbReference type="SUPFAM" id="SSF47384">
    <property type="entry name" value="Homodimeric domain of signal transducing histidine kinase"/>
    <property type="match status" value="1"/>
</dbReference>
<evidence type="ECO:0000256" key="6">
    <source>
        <dbReference type="ARBA" id="ARBA00023012"/>
    </source>
</evidence>
<dbReference type="SUPFAM" id="SSF55874">
    <property type="entry name" value="ATPase domain of HSP90 chaperone/DNA topoisomerase II/histidine kinase"/>
    <property type="match status" value="1"/>
</dbReference>
<feature type="domain" description="PAS" evidence="8">
    <location>
        <begin position="83"/>
        <end position="128"/>
    </location>
</feature>
<dbReference type="SMART" id="SM00388">
    <property type="entry name" value="HisKA"/>
    <property type="match status" value="1"/>
</dbReference>
<dbReference type="InterPro" id="IPR003661">
    <property type="entry name" value="HisK_dim/P_dom"/>
</dbReference>
<dbReference type="STRING" id="1817821.A2717_02060"/>
<dbReference type="Pfam" id="PF00512">
    <property type="entry name" value="HisKA"/>
    <property type="match status" value="1"/>
</dbReference>
<dbReference type="PROSITE" id="PS50112">
    <property type="entry name" value="PAS"/>
    <property type="match status" value="1"/>
</dbReference>
<organism evidence="9 10">
    <name type="scientific">Candidatus Doudnabacteria bacterium RIFCSPHIGHO2_01_FULL_41_86</name>
    <dbReference type="NCBI Taxonomy" id="1817821"/>
    <lineage>
        <taxon>Bacteria</taxon>
        <taxon>Candidatus Doudnaibacteriota</taxon>
    </lineage>
</organism>
<dbReference type="Gene3D" id="1.10.287.130">
    <property type="match status" value="1"/>
</dbReference>
<dbReference type="Proteomes" id="UP000177610">
    <property type="component" value="Unassembled WGS sequence"/>
</dbReference>
<dbReference type="InterPro" id="IPR003594">
    <property type="entry name" value="HATPase_dom"/>
</dbReference>
<dbReference type="EC" id="2.7.13.3" evidence="2"/>
<proteinExistence type="predicted"/>
<keyword evidence="5" id="KW-0418">Kinase</keyword>
<evidence type="ECO:0000256" key="5">
    <source>
        <dbReference type="ARBA" id="ARBA00022777"/>
    </source>
</evidence>
<dbReference type="GO" id="GO:0000155">
    <property type="term" value="F:phosphorelay sensor kinase activity"/>
    <property type="evidence" value="ECO:0007669"/>
    <property type="project" value="InterPro"/>
</dbReference>
<dbReference type="SUPFAM" id="SSF55785">
    <property type="entry name" value="PYP-like sensor domain (PAS domain)"/>
    <property type="match status" value="1"/>
</dbReference>
<dbReference type="EMBL" id="MFEH01000001">
    <property type="protein sequence ID" value="OGE74309.1"/>
    <property type="molecule type" value="Genomic_DNA"/>
</dbReference>
<dbReference type="InterPro" id="IPR004358">
    <property type="entry name" value="Sig_transdc_His_kin-like_C"/>
</dbReference>
<evidence type="ECO:0000259" key="8">
    <source>
        <dbReference type="PROSITE" id="PS50112"/>
    </source>
</evidence>
<accession>A0A1F5N9J4</accession>
<keyword evidence="3" id="KW-0597">Phosphoprotein</keyword>
<dbReference type="Gene3D" id="3.30.450.20">
    <property type="entry name" value="PAS domain"/>
    <property type="match status" value="1"/>
</dbReference>
<dbReference type="InterPro" id="IPR036890">
    <property type="entry name" value="HATPase_C_sf"/>
</dbReference>
<dbReference type="AlphaFoldDB" id="A0A1F5N9J4"/>
<feature type="domain" description="Histidine kinase" evidence="7">
    <location>
        <begin position="204"/>
        <end position="437"/>
    </location>
</feature>
<evidence type="ECO:0000256" key="3">
    <source>
        <dbReference type="ARBA" id="ARBA00022553"/>
    </source>
</evidence>
<dbReference type="PRINTS" id="PR00344">
    <property type="entry name" value="BCTRLSENSOR"/>
</dbReference>
<dbReference type="InterPro" id="IPR035965">
    <property type="entry name" value="PAS-like_dom_sf"/>
</dbReference>
<dbReference type="InterPro" id="IPR005467">
    <property type="entry name" value="His_kinase_dom"/>
</dbReference>
<dbReference type="PANTHER" id="PTHR43711:SF30">
    <property type="entry name" value="HISTIDINE KINASE"/>
    <property type="match status" value="1"/>
</dbReference>
<name>A0A1F5N9J4_9BACT</name>
<comment type="caution">
    <text evidence="9">The sequence shown here is derived from an EMBL/GenBank/DDBJ whole genome shotgun (WGS) entry which is preliminary data.</text>
</comment>
<evidence type="ECO:0000313" key="9">
    <source>
        <dbReference type="EMBL" id="OGE74309.1"/>
    </source>
</evidence>
<dbReference type="InterPro" id="IPR036097">
    <property type="entry name" value="HisK_dim/P_sf"/>
</dbReference>
<comment type="catalytic activity">
    <reaction evidence="1">
        <text>ATP + protein L-histidine = ADP + protein N-phospho-L-histidine.</text>
        <dbReference type="EC" id="2.7.13.3"/>
    </reaction>
</comment>
<evidence type="ECO:0000256" key="2">
    <source>
        <dbReference type="ARBA" id="ARBA00012438"/>
    </source>
</evidence>
<reference evidence="9 10" key="1">
    <citation type="journal article" date="2016" name="Nat. Commun.">
        <title>Thousands of microbial genomes shed light on interconnected biogeochemical processes in an aquifer system.</title>
        <authorList>
            <person name="Anantharaman K."/>
            <person name="Brown C.T."/>
            <person name="Hug L.A."/>
            <person name="Sharon I."/>
            <person name="Castelle C.J."/>
            <person name="Probst A.J."/>
            <person name="Thomas B.C."/>
            <person name="Singh A."/>
            <person name="Wilkins M.J."/>
            <person name="Karaoz U."/>
            <person name="Brodie E.L."/>
            <person name="Williams K.H."/>
            <person name="Hubbard S.S."/>
            <person name="Banfield J.F."/>
        </authorList>
    </citation>
    <scope>NUCLEOTIDE SEQUENCE [LARGE SCALE GENOMIC DNA]</scope>
</reference>